<gene>
    <name evidence="3" type="ORF">NSCI0253_LOCUS10460</name>
</gene>
<feature type="chain" id="PRO_5030621472" evidence="2">
    <location>
        <begin position="24"/>
        <end position="122"/>
    </location>
</feature>
<keyword evidence="1" id="KW-0472">Membrane</keyword>
<dbReference type="AlphaFoldDB" id="A0A7S0ZY68"/>
<evidence type="ECO:0000256" key="1">
    <source>
        <dbReference type="SAM" id="Phobius"/>
    </source>
</evidence>
<evidence type="ECO:0000256" key="2">
    <source>
        <dbReference type="SAM" id="SignalP"/>
    </source>
</evidence>
<sequence>MFSVRMSWLQCCVIVALARSTAGFSETGAPGGTVSVSGALQLLQVDQTAQASGVVLDNTGAETDDTDDDTSSKADLGMDNTMFRVMLVVYSGLLFLAFLTYYMWYQPKLVLPKQFGETSPLV</sequence>
<evidence type="ECO:0000313" key="3">
    <source>
        <dbReference type="EMBL" id="CAD8836112.1"/>
    </source>
</evidence>
<dbReference type="EMBL" id="HBFQ01015069">
    <property type="protein sequence ID" value="CAD8836112.1"/>
    <property type="molecule type" value="Transcribed_RNA"/>
</dbReference>
<accession>A0A7S0ZY68</accession>
<reference evidence="3" key="1">
    <citation type="submission" date="2021-01" db="EMBL/GenBank/DDBJ databases">
        <authorList>
            <person name="Corre E."/>
            <person name="Pelletier E."/>
            <person name="Niang G."/>
            <person name="Scheremetjew M."/>
            <person name="Finn R."/>
            <person name="Kale V."/>
            <person name="Holt S."/>
            <person name="Cochrane G."/>
            <person name="Meng A."/>
            <person name="Brown T."/>
            <person name="Cohen L."/>
        </authorList>
    </citation>
    <scope>NUCLEOTIDE SEQUENCE</scope>
</reference>
<keyword evidence="1" id="KW-1133">Transmembrane helix</keyword>
<protein>
    <submittedName>
        <fullName evidence="3">Uncharacterized protein</fullName>
    </submittedName>
</protein>
<name>A0A7S0ZY68_NOCSC</name>
<feature type="signal peptide" evidence="2">
    <location>
        <begin position="1"/>
        <end position="23"/>
    </location>
</feature>
<feature type="transmembrane region" description="Helical" evidence="1">
    <location>
        <begin position="82"/>
        <end position="104"/>
    </location>
</feature>
<keyword evidence="2" id="KW-0732">Signal</keyword>
<organism evidence="3">
    <name type="scientific">Noctiluca scintillans</name>
    <name type="common">Sea sparkle</name>
    <name type="synonym">Red tide dinoflagellate</name>
    <dbReference type="NCBI Taxonomy" id="2966"/>
    <lineage>
        <taxon>Eukaryota</taxon>
        <taxon>Sar</taxon>
        <taxon>Alveolata</taxon>
        <taxon>Dinophyceae</taxon>
        <taxon>Noctilucales</taxon>
        <taxon>Noctilucaceae</taxon>
        <taxon>Noctiluca</taxon>
    </lineage>
</organism>
<proteinExistence type="predicted"/>
<keyword evidence="1" id="KW-0812">Transmembrane</keyword>